<dbReference type="Gene3D" id="3.40.50.300">
    <property type="entry name" value="P-loop containing nucleotide triphosphate hydrolases"/>
    <property type="match status" value="2"/>
</dbReference>
<dbReference type="STRING" id="2082308.A0A2K1QUV8"/>
<dbReference type="Pfam" id="PF00270">
    <property type="entry name" value="DEAD"/>
    <property type="match status" value="1"/>
</dbReference>
<keyword evidence="4" id="KW-0547">Nucleotide-binding</keyword>
<dbReference type="Proteomes" id="UP000243797">
    <property type="component" value="Unassembled WGS sequence"/>
</dbReference>
<evidence type="ECO:0000313" key="19">
    <source>
        <dbReference type="EMBL" id="PNS18847.1"/>
    </source>
</evidence>
<dbReference type="GO" id="GO:0005634">
    <property type="term" value="C:nucleus"/>
    <property type="evidence" value="ECO:0007669"/>
    <property type="project" value="TreeGrafter"/>
</dbReference>
<dbReference type="SMART" id="SM00535">
    <property type="entry name" value="RIBOc"/>
    <property type="match status" value="2"/>
</dbReference>
<keyword evidence="8" id="KW-0067">ATP-binding</keyword>
<dbReference type="Pfam" id="PF03368">
    <property type="entry name" value="Dicer_dimer"/>
    <property type="match status" value="1"/>
</dbReference>
<dbReference type="EMBL" id="NKHZ01000039">
    <property type="protein sequence ID" value="PNS18847.1"/>
    <property type="molecule type" value="Genomic_DNA"/>
</dbReference>
<keyword evidence="3" id="KW-0930">Antiviral protein</keyword>
<dbReference type="GO" id="GO:0003723">
    <property type="term" value="F:RNA binding"/>
    <property type="evidence" value="ECO:0007669"/>
    <property type="project" value="UniProtKB-UniRule"/>
</dbReference>
<reference evidence="19 20" key="1">
    <citation type="submission" date="2017-06" db="EMBL/GenBank/DDBJ databases">
        <title>Draft genome sequence of a variant of Elsinoe murrayae.</title>
        <authorList>
            <person name="Cheng Q."/>
        </authorList>
    </citation>
    <scope>NUCLEOTIDE SEQUENCE [LARGE SCALE GENOMIC DNA]</scope>
    <source>
        <strain evidence="19 20">CQ-2017a</strain>
    </source>
</reference>
<dbReference type="GO" id="GO:0050688">
    <property type="term" value="P:regulation of defense response to virus"/>
    <property type="evidence" value="ECO:0007669"/>
    <property type="project" value="UniProtKB-KW"/>
</dbReference>
<accession>A0A2K1QUV8</accession>
<evidence type="ECO:0000256" key="1">
    <source>
        <dbReference type="ARBA" id="ARBA00001946"/>
    </source>
</evidence>
<evidence type="ECO:0000256" key="7">
    <source>
        <dbReference type="ARBA" id="ARBA00022833"/>
    </source>
</evidence>
<dbReference type="GO" id="GO:0004525">
    <property type="term" value="F:ribonuclease III activity"/>
    <property type="evidence" value="ECO:0007669"/>
    <property type="project" value="InterPro"/>
</dbReference>
<dbReference type="InterPro" id="IPR000999">
    <property type="entry name" value="RNase_III_dom"/>
</dbReference>
<dbReference type="InterPro" id="IPR027417">
    <property type="entry name" value="P-loop_NTPase"/>
</dbReference>
<dbReference type="PANTHER" id="PTHR14950:SF62">
    <property type="entry name" value="DICER-LIKE PROTEIN 1"/>
    <property type="match status" value="1"/>
</dbReference>
<sequence>MAVTMHVNGSSADIFTDSELIAAGKNSSTDRAADSQEGDSDGDAADDLEGGDELPATTIHKQRVLFKTWMLKAAAHDIEHGSIDRRHKHPEKEQLSISEIIGEQESEHIIDDPREYQLELFERAKLQNTIAVLDTGTGKTLIAVLLLRHVIEQELEDRMQGKPHRIAFFLVPAVNLVFQQQAVLSHNLNFEIARVFGAMGVDLWTKSKWDTLFDAHKVIVCTPEVLNLCLSHGFIRMDQINLLIFDEAHHAKREHPYCRIMREHFDRLDSVLQPRVFGMTASPVDAKAEDMDVIDLALGLEATLHSTIATTSKWAPLSTYVHRPRETKQYYPSLPSASRTPFGAEITSRYSHFHFLEGFSDRSAAINASLGSWCADRYWHLALPEKIAKKSDLHLEKYARHQDTTMDQSRNEVDVARMRELLGFISARSTLPPTAHSISQKVVALRSCLAEYFSRPSENRCIVFVRERYTATLLAELFNAFGNMHLKSGHLIGIGSMDLANPSSTFREQVLTLQKFRQGQLNCLFATSVAEEGLDVPSCNLIVRFDPCQTMIQYVQSRGRARHRNSTFVHMIESGNKDHVTMLENNQRAEQLMRSFCERLPEDRKLIGNEDILGAHSGQRGESVFEIAASGAKLTPSNAVVFLARFVSTLPNTGDEPLRPQYVVHPTLEGFVCEVVLPTCSPIRGAQGRIKRRKIFAKASAAFFTCIALREQGHLDDNLLPVYVDRLQTLRNAALALGVTGKTRYVMKNKPAFWHRGSQPTAMYGLLIDFSAGLEQPHMPVILLSRQRLDAFPVFPIYLNSGLASEVTTKPLTGKIDLHGDKLAVLTKSTLKVFKDVFNKTYEYDPTKMSYWLAPVMPSAFTGESRMDELLDWPAIENFCVEDDFGWTPELPARDLLDKFLVDPFNGGKRYFTKSLAEGIKASDPNPDLVKADGTGPTVIETTVSLFKKSKMRATWNPDQPVLVADRVLHRRNMLAEVIGKDPEEKSRCHICPQPLRISRLAAKFAATCYALPAVIWRIESYLIADEAFRLLDLHVTPSLALEALTKDSDATGDYGEDTTTIKVKSGMGRNYERLEFLGDTFLKMATTIATYIKNPGDSEFDFHVKRMLQLCNANLLEVALKVGLTEHIRSQSFSRRTWYPEGIKLLEGKGHKKTGDEQLHHQLGKKTIADVSEAIIGACWLGHNEPGHWSPESWSHAVRAVTTLVDADLHNMMEWADYRRAYIVPEWQKKKPRAYEVYTAEKMEHLHDYHFENPRLLHAVFTHPSMPVAYESVKSYQQLEFLGDSLLDMACVSHLMYRYPDKDPQWLTEHKMAMVANKFLGALCVMLGFHPNLRHNTHGLGNQIKNYAEELEEAKRVSGGAVDFWTTVQDPPKALADIVEAYVGAMFLDSGFDYSQVQRFFDQHMLPYFEDMEVYDHFANSHPVVRLHRLLGETLGCRGYRVFAEEEPAVDSGPPRAYAALIVHNSVLAGDISQSTRYGKARSAAKALKELEGLSVPQFRSKYSCDCKAEVADVALETAMEMDTTAMAVEIETTV</sequence>
<dbReference type="PROSITE" id="PS51327">
    <property type="entry name" value="DICER_DSRBF"/>
    <property type="match status" value="1"/>
</dbReference>
<feature type="compositionally biased region" description="Acidic residues" evidence="13">
    <location>
        <begin position="36"/>
        <end position="52"/>
    </location>
</feature>
<dbReference type="InterPro" id="IPR056755">
    <property type="entry name" value="DSRM_2"/>
</dbReference>
<feature type="region of interest" description="Disordered" evidence="13">
    <location>
        <begin position="25"/>
        <end position="54"/>
    </location>
</feature>
<dbReference type="PROSITE" id="PS50821">
    <property type="entry name" value="PAZ"/>
    <property type="match status" value="1"/>
</dbReference>
<evidence type="ECO:0000256" key="10">
    <source>
        <dbReference type="ARBA" id="ARBA00023118"/>
    </source>
</evidence>
<dbReference type="GO" id="GO:0030422">
    <property type="term" value="P:siRNA processing"/>
    <property type="evidence" value="ECO:0007669"/>
    <property type="project" value="TreeGrafter"/>
</dbReference>
<feature type="domain" description="Helicase C-terminal" evidence="17">
    <location>
        <begin position="437"/>
        <end position="607"/>
    </location>
</feature>
<evidence type="ECO:0000256" key="3">
    <source>
        <dbReference type="ARBA" id="ARBA00022721"/>
    </source>
</evidence>
<evidence type="ECO:0000259" key="16">
    <source>
        <dbReference type="PROSITE" id="PS51192"/>
    </source>
</evidence>
<dbReference type="InParanoid" id="A0A2K1QUV8"/>
<dbReference type="InterPro" id="IPR036389">
    <property type="entry name" value="RNase_III_sf"/>
</dbReference>
<dbReference type="SUPFAM" id="SSF69065">
    <property type="entry name" value="RNase III domain-like"/>
    <property type="match status" value="2"/>
</dbReference>
<keyword evidence="5" id="KW-0378">Hydrolase</keyword>
<dbReference type="OrthoDB" id="416741at2759"/>
<dbReference type="PROSITE" id="PS00517">
    <property type="entry name" value="RNASE_3_1"/>
    <property type="match status" value="1"/>
</dbReference>
<dbReference type="Pfam" id="PF24995">
    <property type="entry name" value="DSRM_2"/>
    <property type="match status" value="1"/>
</dbReference>
<keyword evidence="6" id="KW-0347">Helicase</keyword>
<dbReference type="SMART" id="SM00490">
    <property type="entry name" value="HELICc"/>
    <property type="match status" value="1"/>
</dbReference>
<comment type="cofactor">
    <cofactor evidence="1">
        <name>Mg(2+)</name>
        <dbReference type="ChEBI" id="CHEBI:18420"/>
    </cofactor>
</comment>
<dbReference type="InterPro" id="IPR011545">
    <property type="entry name" value="DEAD/DEAH_box_helicase_dom"/>
</dbReference>
<keyword evidence="9 12" id="KW-0694">RNA-binding</keyword>
<evidence type="ECO:0000259" key="15">
    <source>
        <dbReference type="PROSITE" id="PS50821"/>
    </source>
</evidence>
<dbReference type="PROSITE" id="PS51192">
    <property type="entry name" value="HELICASE_ATP_BIND_1"/>
    <property type="match status" value="1"/>
</dbReference>
<evidence type="ECO:0000256" key="12">
    <source>
        <dbReference type="PROSITE-ProRule" id="PRU00657"/>
    </source>
</evidence>
<protein>
    <recommendedName>
        <fullName evidence="2">Dicer-like protein 1</fullName>
    </recommendedName>
</protein>
<dbReference type="PROSITE" id="PS50142">
    <property type="entry name" value="RNASE_3_2"/>
    <property type="match status" value="2"/>
</dbReference>
<dbReference type="PROSITE" id="PS51194">
    <property type="entry name" value="HELICASE_CTER"/>
    <property type="match status" value="1"/>
</dbReference>
<feature type="domain" description="Helicase ATP-binding" evidence="16">
    <location>
        <begin position="120"/>
        <end position="301"/>
    </location>
</feature>
<dbReference type="InterPro" id="IPR001650">
    <property type="entry name" value="Helicase_C-like"/>
</dbReference>
<evidence type="ECO:0000259" key="18">
    <source>
        <dbReference type="PROSITE" id="PS51327"/>
    </source>
</evidence>
<evidence type="ECO:0000313" key="20">
    <source>
        <dbReference type="Proteomes" id="UP000243797"/>
    </source>
</evidence>
<dbReference type="InterPro" id="IPR014001">
    <property type="entry name" value="Helicase_ATP-bd"/>
</dbReference>
<evidence type="ECO:0000256" key="5">
    <source>
        <dbReference type="ARBA" id="ARBA00022801"/>
    </source>
</evidence>
<dbReference type="GO" id="GO:0051607">
    <property type="term" value="P:defense response to virus"/>
    <property type="evidence" value="ECO:0007669"/>
    <property type="project" value="UniProtKB-KW"/>
</dbReference>
<dbReference type="CDD" id="cd18802">
    <property type="entry name" value="SF2_C_dicer"/>
    <property type="match status" value="1"/>
</dbReference>
<dbReference type="GO" id="GO:0005524">
    <property type="term" value="F:ATP binding"/>
    <property type="evidence" value="ECO:0007669"/>
    <property type="project" value="UniProtKB-KW"/>
</dbReference>
<gene>
    <name evidence="19" type="ORF">CAC42_5386</name>
</gene>
<evidence type="ECO:0000256" key="6">
    <source>
        <dbReference type="ARBA" id="ARBA00022806"/>
    </source>
</evidence>
<dbReference type="Gene3D" id="3.30.160.380">
    <property type="entry name" value="Dicer dimerisation domain"/>
    <property type="match status" value="1"/>
</dbReference>
<dbReference type="SUPFAM" id="SSF52540">
    <property type="entry name" value="P-loop containing nucleoside triphosphate hydrolases"/>
    <property type="match status" value="1"/>
</dbReference>
<evidence type="ECO:0000256" key="9">
    <source>
        <dbReference type="ARBA" id="ARBA00022884"/>
    </source>
</evidence>
<evidence type="ECO:0000259" key="14">
    <source>
        <dbReference type="PROSITE" id="PS50142"/>
    </source>
</evidence>
<evidence type="ECO:0000256" key="11">
    <source>
        <dbReference type="ARBA" id="ARBA00035116"/>
    </source>
</evidence>
<dbReference type="GO" id="GO:0005737">
    <property type="term" value="C:cytoplasm"/>
    <property type="evidence" value="ECO:0007669"/>
    <property type="project" value="TreeGrafter"/>
</dbReference>
<feature type="domain" description="RNase III" evidence="14">
    <location>
        <begin position="1241"/>
        <end position="1392"/>
    </location>
</feature>
<dbReference type="Pfam" id="PF00636">
    <property type="entry name" value="Ribonuclease_3"/>
    <property type="match status" value="2"/>
</dbReference>
<evidence type="ECO:0000256" key="2">
    <source>
        <dbReference type="ARBA" id="ARBA00020797"/>
    </source>
</evidence>
<dbReference type="InterPro" id="IPR038248">
    <property type="entry name" value="Dicer_dimer_sf"/>
</dbReference>
<dbReference type="FunFam" id="3.40.50.300:FF:000628">
    <property type="entry name" value="Endoribonuclease Dicer"/>
    <property type="match status" value="1"/>
</dbReference>
<evidence type="ECO:0000256" key="13">
    <source>
        <dbReference type="SAM" id="MobiDB-lite"/>
    </source>
</evidence>
<proteinExistence type="inferred from homology"/>
<keyword evidence="20" id="KW-1185">Reference proteome</keyword>
<dbReference type="InterPro" id="IPR005034">
    <property type="entry name" value="Dicer_dimerisation"/>
</dbReference>
<comment type="similarity">
    <text evidence="11 12">Belongs to the helicase family. Dicer subfamily.</text>
</comment>
<dbReference type="SMART" id="SM00487">
    <property type="entry name" value="DEXDc"/>
    <property type="match status" value="1"/>
</dbReference>
<keyword evidence="10" id="KW-0051">Antiviral defense</keyword>
<organism evidence="19 20">
    <name type="scientific">Sphaceloma murrayae</name>
    <dbReference type="NCBI Taxonomy" id="2082308"/>
    <lineage>
        <taxon>Eukaryota</taxon>
        <taxon>Fungi</taxon>
        <taxon>Dikarya</taxon>
        <taxon>Ascomycota</taxon>
        <taxon>Pezizomycotina</taxon>
        <taxon>Dothideomycetes</taxon>
        <taxon>Dothideomycetidae</taxon>
        <taxon>Myriangiales</taxon>
        <taxon>Elsinoaceae</taxon>
        <taxon>Sphaceloma</taxon>
    </lineage>
</organism>
<dbReference type="InterPro" id="IPR003100">
    <property type="entry name" value="PAZ_dom"/>
</dbReference>
<dbReference type="Pfam" id="PF00271">
    <property type="entry name" value="Helicase_C"/>
    <property type="match status" value="1"/>
</dbReference>
<feature type="domain" description="RNase III" evidence="14">
    <location>
        <begin position="1070"/>
        <end position="1185"/>
    </location>
</feature>
<comment type="caution">
    <text evidence="19">The sequence shown here is derived from an EMBL/GenBank/DDBJ whole genome shotgun (WGS) entry which is preliminary data.</text>
</comment>
<evidence type="ECO:0000256" key="8">
    <source>
        <dbReference type="ARBA" id="ARBA00022840"/>
    </source>
</evidence>
<evidence type="ECO:0000259" key="17">
    <source>
        <dbReference type="PROSITE" id="PS51194"/>
    </source>
</evidence>
<evidence type="ECO:0000256" key="4">
    <source>
        <dbReference type="ARBA" id="ARBA00022741"/>
    </source>
</evidence>
<dbReference type="Gene3D" id="1.10.1520.10">
    <property type="entry name" value="Ribonuclease III domain"/>
    <property type="match status" value="2"/>
</dbReference>
<feature type="domain" description="PAZ" evidence="15">
    <location>
        <begin position="880"/>
        <end position="1000"/>
    </location>
</feature>
<name>A0A2K1QUV8_9PEZI</name>
<feature type="domain" description="Dicer dsRNA-binding fold" evidence="18">
    <location>
        <begin position="639"/>
        <end position="729"/>
    </location>
</feature>
<dbReference type="CDD" id="cd18034">
    <property type="entry name" value="DEXHc_dicer"/>
    <property type="match status" value="1"/>
</dbReference>
<dbReference type="GO" id="GO:0004386">
    <property type="term" value="F:helicase activity"/>
    <property type="evidence" value="ECO:0007669"/>
    <property type="project" value="UniProtKB-KW"/>
</dbReference>
<dbReference type="CDD" id="cd00593">
    <property type="entry name" value="RIBOc"/>
    <property type="match status" value="2"/>
</dbReference>
<keyword evidence="7" id="KW-0862">Zinc</keyword>
<dbReference type="PANTHER" id="PTHR14950">
    <property type="entry name" value="DICER-RELATED"/>
    <property type="match status" value="1"/>
</dbReference>